<proteinExistence type="predicted"/>
<keyword evidence="2 3" id="KW-0040">ANK repeat</keyword>
<gene>
    <name evidence="6" type="primary">LOC108677873</name>
</gene>
<feature type="repeat" description="ANK" evidence="3">
    <location>
        <begin position="250"/>
        <end position="282"/>
    </location>
</feature>
<dbReference type="KEGG" id="hazt:108677873"/>
<reference evidence="6" key="1">
    <citation type="submission" date="2025-08" db="UniProtKB">
        <authorList>
            <consortium name="RefSeq"/>
        </authorList>
    </citation>
    <scope>IDENTIFICATION</scope>
    <source>
        <tissue evidence="6">Whole organism</tissue>
    </source>
</reference>
<dbReference type="OrthoDB" id="6366928at2759"/>
<feature type="compositionally biased region" description="Basic and acidic residues" evidence="4">
    <location>
        <begin position="794"/>
        <end position="803"/>
    </location>
</feature>
<evidence type="ECO:0000256" key="1">
    <source>
        <dbReference type="ARBA" id="ARBA00022737"/>
    </source>
</evidence>
<dbReference type="Gene3D" id="1.25.40.20">
    <property type="entry name" value="Ankyrin repeat-containing domain"/>
    <property type="match status" value="4"/>
</dbReference>
<dbReference type="PANTHER" id="PTHR24198:SF165">
    <property type="entry name" value="ANKYRIN REPEAT-CONTAINING PROTEIN-RELATED"/>
    <property type="match status" value="1"/>
</dbReference>
<feature type="region of interest" description="Disordered" evidence="4">
    <location>
        <begin position="736"/>
        <end position="803"/>
    </location>
</feature>
<evidence type="ECO:0000313" key="5">
    <source>
        <dbReference type="Proteomes" id="UP000694843"/>
    </source>
</evidence>
<feature type="compositionally biased region" description="Polar residues" evidence="4">
    <location>
        <begin position="742"/>
        <end position="755"/>
    </location>
</feature>
<dbReference type="RefSeq" id="XP_018021666.2">
    <property type="nucleotide sequence ID" value="XM_018166177.2"/>
</dbReference>
<feature type="region of interest" description="Disordered" evidence="4">
    <location>
        <begin position="16"/>
        <end position="40"/>
    </location>
</feature>
<dbReference type="InterPro" id="IPR036770">
    <property type="entry name" value="Ankyrin_rpt-contain_sf"/>
</dbReference>
<keyword evidence="5" id="KW-1185">Reference proteome</keyword>
<keyword evidence="1" id="KW-0677">Repeat</keyword>
<dbReference type="PROSITE" id="PS50297">
    <property type="entry name" value="ANK_REP_REGION"/>
    <property type="match status" value="1"/>
</dbReference>
<name>A0A8B7P914_HYAAZ</name>
<evidence type="ECO:0000256" key="2">
    <source>
        <dbReference type="ARBA" id="ARBA00023043"/>
    </source>
</evidence>
<dbReference type="AlphaFoldDB" id="A0A8B7P914"/>
<organism evidence="5 6">
    <name type="scientific">Hyalella azteca</name>
    <name type="common">Amphipod</name>
    <dbReference type="NCBI Taxonomy" id="294128"/>
    <lineage>
        <taxon>Eukaryota</taxon>
        <taxon>Metazoa</taxon>
        <taxon>Ecdysozoa</taxon>
        <taxon>Arthropoda</taxon>
        <taxon>Crustacea</taxon>
        <taxon>Multicrustacea</taxon>
        <taxon>Malacostraca</taxon>
        <taxon>Eumalacostraca</taxon>
        <taxon>Peracarida</taxon>
        <taxon>Amphipoda</taxon>
        <taxon>Senticaudata</taxon>
        <taxon>Talitrida</taxon>
        <taxon>Talitroidea</taxon>
        <taxon>Hyalellidae</taxon>
        <taxon>Hyalella</taxon>
    </lineage>
</organism>
<dbReference type="Proteomes" id="UP000694843">
    <property type="component" value="Unplaced"/>
</dbReference>
<sequence>MSNNVGSAGETIIEMEITPLTSSPGNDLSPPDRQTEEDVMSLADAIECDDLQQLKKLLGQTDSSNSEQKTNTEPKKSIPVYLKQISLVVDYQTLSVRSKRGKTALHLTIEKGYDGFSQSIIEKFPQMLLETDKRGDTPLHYIIKYERTKLCSNVKDFLAEEIIHKKNEKSVTAMHSAAIERRPEIMKILLEKKGDPRILTSNLHTPLHFAAQYGSEECVKLLLAADKDVENLQTNAQEGAEKYVNMRTKHGRTALMFAAKQGFLEICKLLKSTDANLQCVEGKTALHYALNKGLERVVFYIVERLQTDCLIKDKDGNLPLHLSVCGRKECFSYMLQKTDSDALSDDVVAELVKLAATKSLKNIQIMADNEKFRERLITYRDPANNNLLHLTVVRESYSSALALIRNTKISKTSKNSDDNTPLHLLIMHSGRAMSDQEDERRQVQTALLRSAQDVVNSANKHGETPLYLASKFGAHDILCSLLQKKPVLKFTTPQESAIHIAAQKGHDACLKMLLRSARSKDFIKLRRMKVHPLHLSSKHGHLECAKLLLTSSFGDQNFKENLTSKAENGHYPVDKAFAGMHGELFTFLLIQMAKDDKDEEFSTRLHGYFKKSMKEIDMGNEQQKAKLLAFRSAVLEAVIESNWCNVAFNTQFCGNIRQPLTANEEEVHNKIKPCDSFARLISNRPDLACRALDKHITLLPGGNRELHDYTPFEFIYYRTENSKVMSPFSEIMPERQTHDLETSSNTCNVSTTRAQSDVVEANDPQNSTENSELLNKTNYDSHDLNGTTETNQPPERRGSSSVEKKDSWLVRRFYGLYGKRDAKEEENSNCLESNVEEFSGISWYKDHPLQKAVETCRQDHGRVLRHRLTQ</sequence>
<dbReference type="GeneID" id="108677873"/>
<dbReference type="SUPFAM" id="SSF48403">
    <property type="entry name" value="Ankyrin repeat"/>
    <property type="match status" value="2"/>
</dbReference>
<dbReference type="PANTHER" id="PTHR24198">
    <property type="entry name" value="ANKYRIN REPEAT AND PROTEIN KINASE DOMAIN-CONTAINING PROTEIN"/>
    <property type="match status" value="1"/>
</dbReference>
<dbReference type="InterPro" id="IPR002110">
    <property type="entry name" value="Ankyrin_rpt"/>
</dbReference>
<accession>A0A8B7P914</accession>
<protein>
    <submittedName>
        <fullName evidence="6">Ankyrin-1</fullName>
    </submittedName>
</protein>
<evidence type="ECO:0000313" key="6">
    <source>
        <dbReference type="RefSeq" id="XP_018021666.2"/>
    </source>
</evidence>
<feature type="repeat" description="ANK" evidence="3">
    <location>
        <begin position="202"/>
        <end position="234"/>
    </location>
</feature>
<dbReference type="PROSITE" id="PS50088">
    <property type="entry name" value="ANK_REPEAT"/>
    <property type="match status" value="2"/>
</dbReference>
<evidence type="ECO:0000256" key="4">
    <source>
        <dbReference type="SAM" id="MobiDB-lite"/>
    </source>
</evidence>
<dbReference type="SMART" id="SM00248">
    <property type="entry name" value="ANK"/>
    <property type="match status" value="11"/>
</dbReference>
<evidence type="ECO:0000256" key="3">
    <source>
        <dbReference type="PROSITE-ProRule" id="PRU00023"/>
    </source>
</evidence>
<dbReference type="Pfam" id="PF12796">
    <property type="entry name" value="Ank_2"/>
    <property type="match status" value="3"/>
</dbReference>
<feature type="compositionally biased region" description="Polar residues" evidence="4">
    <location>
        <begin position="763"/>
        <end position="793"/>
    </location>
</feature>